<evidence type="ECO:0000256" key="1">
    <source>
        <dbReference type="ARBA" id="ARBA00022679"/>
    </source>
</evidence>
<dbReference type="RefSeq" id="WP_011824151.1">
    <property type="nucleotide sequence ID" value="NC_008819.1"/>
</dbReference>
<keyword evidence="2" id="KW-0802">TPR repeat</keyword>
<dbReference type="PROSITE" id="PS50005">
    <property type="entry name" value="TPR"/>
    <property type="match status" value="1"/>
</dbReference>
<dbReference type="PROSITE" id="PS50293">
    <property type="entry name" value="TPR_REGION"/>
    <property type="match status" value="1"/>
</dbReference>
<dbReference type="PANTHER" id="PTHR12788">
    <property type="entry name" value="PROTEIN-TYROSINE SULFOTRANSFERASE 2"/>
    <property type="match status" value="1"/>
</dbReference>
<sequence length="482" mass="55750">MEEFQHKKNNEKKEKEFKTFSVPFDIVQNNINITFPNHKFSTLSEEQIINQAIKFHLDGNLSQASICYKHCINKGVKDPRVFSNFACILKGLRKLKEAELYLKKAIELKPDFADAFSNLGIVSKGLGKLKEAELYLKKAIELKPDFPSAYYSLSNLKYSKDDQKWQDKLFSKSILNNKSKKAKIEIFFARSNILHQNKKHNESSLYLGLANQIKLSIKPSNADGLICKSKELLVEFNRQKTNTKHHQRSHHSIFIVGMPRSGSTLVESILSMNPNVDDLGEINILEKSFLESKKVGQKLTLAEIYWKGIDNYKKTSNITTDKWLDNYQYGGIVLKQIPNSIFIHCFRNPLDNILSIYRAHFSKLNEYASSLIDCTRVYINQDELMTEYKKHFRSKIYDLDYDLLVNDPKKEIKSLIAWLGWKWDDSYLSPHLNTRSISTASKVQVRSPINSKSLGGWKNYRDMLKPAIEVLAKNDRYLDLIS</sequence>
<proteinExistence type="predicted"/>
<organism evidence="3 4">
    <name type="scientific">Prochlorococcus marinus (strain NATL1A)</name>
    <dbReference type="NCBI Taxonomy" id="167555"/>
    <lineage>
        <taxon>Bacteria</taxon>
        <taxon>Bacillati</taxon>
        <taxon>Cyanobacteriota</taxon>
        <taxon>Cyanophyceae</taxon>
        <taxon>Synechococcales</taxon>
        <taxon>Prochlorococcaceae</taxon>
        <taxon>Prochlorococcus</taxon>
    </lineage>
</organism>
<dbReference type="GO" id="GO:0008476">
    <property type="term" value="F:protein-tyrosine sulfotransferase activity"/>
    <property type="evidence" value="ECO:0007669"/>
    <property type="project" value="InterPro"/>
</dbReference>
<dbReference type="SMART" id="SM00028">
    <property type="entry name" value="TPR"/>
    <property type="match status" value="3"/>
</dbReference>
<dbReference type="PANTHER" id="PTHR12788:SF10">
    <property type="entry name" value="PROTEIN-TYROSINE SULFOTRANSFERASE"/>
    <property type="match status" value="1"/>
</dbReference>
<gene>
    <name evidence="3" type="ordered locus">NATL1_15821</name>
</gene>
<dbReference type="SUPFAM" id="SSF52540">
    <property type="entry name" value="P-loop containing nucleoside triphosphate hydrolases"/>
    <property type="match status" value="1"/>
</dbReference>
<dbReference type="Proteomes" id="UP000002592">
    <property type="component" value="Chromosome"/>
</dbReference>
<keyword evidence="1" id="KW-0808">Transferase</keyword>
<reference evidence="4" key="1">
    <citation type="journal article" date="2007" name="PLoS Genet.">
        <title>Patterns and implications of gene gain and loss in the evolution of Prochlorococcus.</title>
        <authorList>
            <person name="Kettler G.C."/>
            <person name="Martiny A.C."/>
            <person name="Huang K."/>
            <person name="Zucker J."/>
            <person name="Coleman M.L."/>
            <person name="Rodrigue S."/>
            <person name="Chen F."/>
            <person name="Lapidus A."/>
            <person name="Ferriera S."/>
            <person name="Johnson J."/>
            <person name="Steglich C."/>
            <person name="Church G.M."/>
            <person name="Richardson P."/>
            <person name="Chisholm S.W."/>
        </authorList>
    </citation>
    <scope>NUCLEOTIDE SEQUENCE [LARGE SCALE GENOMIC DNA]</scope>
    <source>
        <strain evidence="4">NATL1A</strain>
    </source>
</reference>
<feature type="repeat" description="TPR" evidence="2">
    <location>
        <begin position="113"/>
        <end position="146"/>
    </location>
</feature>
<dbReference type="InterPro" id="IPR011990">
    <property type="entry name" value="TPR-like_helical_dom_sf"/>
</dbReference>
<evidence type="ECO:0000313" key="4">
    <source>
        <dbReference type="Proteomes" id="UP000002592"/>
    </source>
</evidence>
<dbReference type="eggNOG" id="COG0457">
    <property type="taxonomic scope" value="Bacteria"/>
</dbReference>
<evidence type="ECO:0000313" key="3">
    <source>
        <dbReference type="EMBL" id="ABM76139.1"/>
    </source>
</evidence>
<dbReference type="InterPro" id="IPR026634">
    <property type="entry name" value="TPST-like"/>
</dbReference>
<dbReference type="InterPro" id="IPR027417">
    <property type="entry name" value="P-loop_NTPase"/>
</dbReference>
<dbReference type="KEGG" id="pme:NATL1_15821"/>
<name>A2C3S9_PROM1</name>
<protein>
    <submittedName>
        <fullName evidence="3">Uncharacterized protein</fullName>
    </submittedName>
</protein>
<dbReference type="Gene3D" id="1.25.40.10">
    <property type="entry name" value="Tetratricopeptide repeat domain"/>
    <property type="match status" value="2"/>
</dbReference>
<dbReference type="Pfam" id="PF13469">
    <property type="entry name" value="Sulfotransfer_3"/>
    <property type="match status" value="1"/>
</dbReference>
<accession>A2C3S9</accession>
<dbReference type="EMBL" id="CP000553">
    <property type="protein sequence ID" value="ABM76139.1"/>
    <property type="molecule type" value="Genomic_DNA"/>
</dbReference>
<dbReference type="HOGENOM" id="CLU_017034_1_0_3"/>
<dbReference type="Pfam" id="PF13181">
    <property type="entry name" value="TPR_8"/>
    <property type="match status" value="2"/>
</dbReference>
<evidence type="ECO:0000256" key="2">
    <source>
        <dbReference type="PROSITE-ProRule" id="PRU00339"/>
    </source>
</evidence>
<dbReference type="InterPro" id="IPR019734">
    <property type="entry name" value="TPR_rpt"/>
</dbReference>
<dbReference type="AlphaFoldDB" id="A2C3S9"/>
<dbReference type="SUPFAM" id="SSF48452">
    <property type="entry name" value="TPR-like"/>
    <property type="match status" value="1"/>
</dbReference>
<dbReference type="Gene3D" id="3.40.50.300">
    <property type="entry name" value="P-loop containing nucleotide triphosphate hydrolases"/>
    <property type="match status" value="1"/>
</dbReference>